<sequence>MIGSDSGVGGRTYSVMREFRIVAQVLCHGLAKTKGSRLVNLWVGGLDWPLDYSFLVCRYLGNIWGRKRALLKYGLECLLLGTLSSSLSLTHYYERLLSDDG</sequence>
<evidence type="ECO:0000313" key="2">
    <source>
        <dbReference type="Proteomes" id="UP001055811"/>
    </source>
</evidence>
<proteinExistence type="predicted"/>
<accession>A0ACB8ZTB3</accession>
<dbReference type="Proteomes" id="UP001055811">
    <property type="component" value="Linkage Group LG08"/>
</dbReference>
<reference evidence="2" key="1">
    <citation type="journal article" date="2022" name="Mol. Ecol. Resour.">
        <title>The genomes of chicory, endive, great burdock and yacon provide insights into Asteraceae palaeo-polyploidization history and plant inulin production.</title>
        <authorList>
            <person name="Fan W."/>
            <person name="Wang S."/>
            <person name="Wang H."/>
            <person name="Wang A."/>
            <person name="Jiang F."/>
            <person name="Liu H."/>
            <person name="Zhao H."/>
            <person name="Xu D."/>
            <person name="Zhang Y."/>
        </authorList>
    </citation>
    <scope>NUCLEOTIDE SEQUENCE [LARGE SCALE GENOMIC DNA]</scope>
    <source>
        <strain evidence="2">cv. Punajuju</strain>
    </source>
</reference>
<comment type="caution">
    <text evidence="1">The sequence shown here is derived from an EMBL/GenBank/DDBJ whole genome shotgun (WGS) entry which is preliminary data.</text>
</comment>
<gene>
    <name evidence="1" type="ORF">L2E82_45551</name>
</gene>
<evidence type="ECO:0000313" key="1">
    <source>
        <dbReference type="EMBL" id="KAI3700910.1"/>
    </source>
</evidence>
<dbReference type="EMBL" id="CM042016">
    <property type="protein sequence ID" value="KAI3700910.1"/>
    <property type="molecule type" value="Genomic_DNA"/>
</dbReference>
<organism evidence="1 2">
    <name type="scientific">Cichorium intybus</name>
    <name type="common">Chicory</name>
    <dbReference type="NCBI Taxonomy" id="13427"/>
    <lineage>
        <taxon>Eukaryota</taxon>
        <taxon>Viridiplantae</taxon>
        <taxon>Streptophyta</taxon>
        <taxon>Embryophyta</taxon>
        <taxon>Tracheophyta</taxon>
        <taxon>Spermatophyta</taxon>
        <taxon>Magnoliopsida</taxon>
        <taxon>eudicotyledons</taxon>
        <taxon>Gunneridae</taxon>
        <taxon>Pentapetalae</taxon>
        <taxon>asterids</taxon>
        <taxon>campanulids</taxon>
        <taxon>Asterales</taxon>
        <taxon>Asteraceae</taxon>
        <taxon>Cichorioideae</taxon>
        <taxon>Cichorieae</taxon>
        <taxon>Cichoriinae</taxon>
        <taxon>Cichorium</taxon>
    </lineage>
</organism>
<protein>
    <submittedName>
        <fullName evidence="1">Uncharacterized protein</fullName>
    </submittedName>
</protein>
<reference evidence="1 2" key="2">
    <citation type="journal article" date="2022" name="Mol. Ecol. Resour.">
        <title>The genomes of chicory, endive, great burdock and yacon provide insights into Asteraceae paleo-polyploidization history and plant inulin production.</title>
        <authorList>
            <person name="Fan W."/>
            <person name="Wang S."/>
            <person name="Wang H."/>
            <person name="Wang A."/>
            <person name="Jiang F."/>
            <person name="Liu H."/>
            <person name="Zhao H."/>
            <person name="Xu D."/>
            <person name="Zhang Y."/>
        </authorList>
    </citation>
    <scope>NUCLEOTIDE SEQUENCE [LARGE SCALE GENOMIC DNA]</scope>
    <source>
        <strain evidence="2">cv. Punajuju</strain>
        <tissue evidence="1">Leaves</tissue>
    </source>
</reference>
<name>A0ACB8ZTB3_CICIN</name>
<keyword evidence="2" id="KW-1185">Reference proteome</keyword>